<accession>A0A1S9PBS2</accession>
<organism evidence="1 2">
    <name type="scientific">Mucilaginibacter pedocola</name>
    <dbReference type="NCBI Taxonomy" id="1792845"/>
    <lineage>
        <taxon>Bacteria</taxon>
        <taxon>Pseudomonadati</taxon>
        <taxon>Bacteroidota</taxon>
        <taxon>Sphingobacteriia</taxon>
        <taxon>Sphingobacteriales</taxon>
        <taxon>Sphingobacteriaceae</taxon>
        <taxon>Mucilaginibacter</taxon>
    </lineage>
</organism>
<keyword evidence="2" id="KW-1185">Reference proteome</keyword>
<protein>
    <recommendedName>
        <fullName evidence="3">AraC family transcriptional regulator</fullName>
    </recommendedName>
</protein>
<dbReference type="Proteomes" id="UP000189739">
    <property type="component" value="Unassembled WGS sequence"/>
</dbReference>
<dbReference type="AlphaFoldDB" id="A0A1S9PBS2"/>
<dbReference type="EMBL" id="MBTF01000023">
    <property type="protein sequence ID" value="OOQ58434.1"/>
    <property type="molecule type" value="Genomic_DNA"/>
</dbReference>
<evidence type="ECO:0008006" key="3">
    <source>
        <dbReference type="Google" id="ProtNLM"/>
    </source>
</evidence>
<gene>
    <name evidence="1" type="ORF">BC343_07075</name>
</gene>
<comment type="caution">
    <text evidence="1">The sequence shown here is derived from an EMBL/GenBank/DDBJ whole genome shotgun (WGS) entry which is preliminary data.</text>
</comment>
<reference evidence="1" key="1">
    <citation type="submission" date="2016-07" db="EMBL/GenBank/DDBJ databases">
        <title>Genomic analysis of zinc-resistant bacterium Mucilaginibacter pedocola TBZ30.</title>
        <authorList>
            <person name="Huang J."/>
            <person name="Tang J."/>
        </authorList>
    </citation>
    <scope>NUCLEOTIDE SEQUENCE [LARGE SCALE GENOMIC DNA]</scope>
    <source>
        <strain evidence="1">TBZ30</strain>
    </source>
</reference>
<proteinExistence type="predicted"/>
<name>A0A1S9PBS2_9SPHI</name>
<sequence length="168" mass="19153">MIMRQHIFESAGRKIGMLQLSESNLHLILSEAIMPFIKVAYLSEGSIITIDLRRFTIGVPTLAFIRPGQFFHVAELPVAPGYLLFFNDALYGVQMNCLEGELFSNPPDIMLVALPLPHVKPVVYLLTLIEKELQLDEPDTEDMLLAFLEQLQIRAGRLWRRQHLGPNR</sequence>
<dbReference type="STRING" id="1792845.BC343_07075"/>
<evidence type="ECO:0000313" key="2">
    <source>
        <dbReference type="Proteomes" id="UP000189739"/>
    </source>
</evidence>
<evidence type="ECO:0000313" key="1">
    <source>
        <dbReference type="EMBL" id="OOQ58434.1"/>
    </source>
</evidence>